<protein>
    <submittedName>
        <fullName evidence="1">Uncharacterized protein</fullName>
    </submittedName>
</protein>
<name>A0A124SF03_CYNCS</name>
<dbReference type="Gramene" id="KVI01693">
    <property type="protein sequence ID" value="KVI01693"/>
    <property type="gene ID" value="Ccrd_020030"/>
</dbReference>
<dbReference type="AlphaFoldDB" id="A0A124SF03"/>
<evidence type="ECO:0000313" key="1">
    <source>
        <dbReference type="EMBL" id="KVI01693.1"/>
    </source>
</evidence>
<proteinExistence type="predicted"/>
<feature type="non-terminal residue" evidence="1">
    <location>
        <position position="271"/>
    </location>
</feature>
<reference evidence="1 2" key="1">
    <citation type="journal article" date="2016" name="Sci. Rep.">
        <title>The genome sequence of the outbreeding globe artichoke constructed de novo incorporating a phase-aware low-pass sequencing strategy of F1 progeny.</title>
        <authorList>
            <person name="Scaglione D."/>
            <person name="Reyes-Chin-Wo S."/>
            <person name="Acquadro A."/>
            <person name="Froenicke L."/>
            <person name="Portis E."/>
            <person name="Beitel C."/>
            <person name="Tirone M."/>
            <person name="Mauro R."/>
            <person name="Lo Monaco A."/>
            <person name="Mauromicale G."/>
            <person name="Faccioli P."/>
            <person name="Cattivelli L."/>
            <person name="Rieseberg L."/>
            <person name="Michelmore R."/>
            <person name="Lanteri S."/>
        </authorList>
    </citation>
    <scope>NUCLEOTIDE SEQUENCE [LARGE SCALE GENOMIC DNA]</scope>
    <source>
        <strain evidence="1">2C</strain>
    </source>
</reference>
<evidence type="ECO:0000313" key="2">
    <source>
        <dbReference type="Proteomes" id="UP000243975"/>
    </source>
</evidence>
<sequence length="271" mass="30913">NGVEIGNLRTGGGGGRSPHAWPIIIDFGQITTQWPESHHRSLRRDLPLRRPGLSENEVHYDSAHFFTHMPFSNLMLYFLQNENVGCVQSELRCPQRVGGIIADPQTDWSFDELLSEIIAVDQRFQASSLVSLPFTKTHSWYHIPSCSDLSVVSHAGKNRKSFVMHVSMMKVTMMMREIIADPWPWVVGLLARNDDADFDNKSTTGAQWFLMDEGGVIEGALIELSHEHQITVAKKRNLPMPFPELKRARRHDVKALDNHLTDIQRHHEYKS</sequence>
<feature type="non-terminal residue" evidence="1">
    <location>
        <position position="1"/>
    </location>
</feature>
<dbReference type="Proteomes" id="UP000243975">
    <property type="component" value="Unassembled WGS sequence"/>
</dbReference>
<dbReference type="EMBL" id="LEKV01002760">
    <property type="protein sequence ID" value="KVI01693.1"/>
    <property type="molecule type" value="Genomic_DNA"/>
</dbReference>
<organism evidence="1 2">
    <name type="scientific">Cynara cardunculus var. scolymus</name>
    <name type="common">Globe artichoke</name>
    <name type="synonym">Cynara scolymus</name>
    <dbReference type="NCBI Taxonomy" id="59895"/>
    <lineage>
        <taxon>Eukaryota</taxon>
        <taxon>Viridiplantae</taxon>
        <taxon>Streptophyta</taxon>
        <taxon>Embryophyta</taxon>
        <taxon>Tracheophyta</taxon>
        <taxon>Spermatophyta</taxon>
        <taxon>Magnoliopsida</taxon>
        <taxon>eudicotyledons</taxon>
        <taxon>Gunneridae</taxon>
        <taxon>Pentapetalae</taxon>
        <taxon>asterids</taxon>
        <taxon>campanulids</taxon>
        <taxon>Asterales</taxon>
        <taxon>Asteraceae</taxon>
        <taxon>Carduoideae</taxon>
        <taxon>Cardueae</taxon>
        <taxon>Carduinae</taxon>
        <taxon>Cynara</taxon>
    </lineage>
</organism>
<dbReference type="STRING" id="59895.A0A124SF03"/>
<gene>
    <name evidence="1" type="ORF">Ccrd_020030</name>
</gene>
<comment type="caution">
    <text evidence="1">The sequence shown here is derived from an EMBL/GenBank/DDBJ whole genome shotgun (WGS) entry which is preliminary data.</text>
</comment>
<accession>A0A124SF03</accession>
<keyword evidence="2" id="KW-1185">Reference proteome</keyword>